<dbReference type="AlphaFoldDB" id="A0A9C7UTU3"/>
<comment type="similarity">
    <text evidence="3">Belongs to the TTC4 family.</text>
</comment>
<evidence type="ECO:0000256" key="3">
    <source>
        <dbReference type="ARBA" id="ARBA00023602"/>
    </source>
</evidence>
<organism evidence="6 7">
    <name type="scientific">Galdieria partita</name>
    <dbReference type="NCBI Taxonomy" id="83374"/>
    <lineage>
        <taxon>Eukaryota</taxon>
        <taxon>Rhodophyta</taxon>
        <taxon>Bangiophyceae</taxon>
        <taxon>Galdieriales</taxon>
        <taxon>Galdieriaceae</taxon>
        <taxon>Galdieria</taxon>
    </lineage>
</organism>
<dbReference type="Gene3D" id="1.25.40.10">
    <property type="entry name" value="Tetratricopeptide repeat domain"/>
    <property type="match status" value="1"/>
</dbReference>
<evidence type="ECO:0000256" key="4">
    <source>
        <dbReference type="SAM" id="Coils"/>
    </source>
</evidence>
<feature type="coiled-coil region" evidence="4">
    <location>
        <begin position="840"/>
        <end position="892"/>
    </location>
</feature>
<proteinExistence type="inferred from homology"/>
<dbReference type="OrthoDB" id="420195at2759"/>
<dbReference type="InterPro" id="IPR012340">
    <property type="entry name" value="NA-bd_OB-fold"/>
</dbReference>
<evidence type="ECO:0000259" key="5">
    <source>
        <dbReference type="SMART" id="SM00955"/>
    </source>
</evidence>
<dbReference type="PANTHER" id="PTHR46035:SF1">
    <property type="entry name" value="TETRATRICOPEPTIDE REPEAT PROTEIN 4"/>
    <property type="match status" value="1"/>
</dbReference>
<sequence>MPCFIIFRSSFMKRRAFPCCYKQTTQKPSPFPVVYPRYSYFIGTPYLKHSSVMNIKSESSFESNLLKHSWISYIEKGKLMHGVVLDAPVSRRGGKDLVLQVLGCHIPSLFGQQQVVDFHPYIISMGNVVDIYEGSQDDEISIPITTLDSHKNDSCVRKYFGFLSSRVETILFSILFQKVEEMYQSFSKMDNERSFRVEIFCKYLFPGQFDLPHWIVTGLVLHSLKQHFRRGPPGQGFIAESLASRRSKSLVAWKLLWNSCCRDGNEWNSKSPYDRGKLFSTSPLLFVDAVHFIGHLEQCLYEGYLDKEAQVVLKALNRTPNLESARLLLEECGGRCSISLNREQLQLDHPPQPSSEEYESWMHPILRQREKKKVESPHTMQSSLSFRSYCLDTQDSIALDDAISVERVNDHYVIVSVHIINVASYIPMGCPLDEEAKRREETLYMKNKTFHMLPPKWLRLLSFSTEWYNDTLAARFHIDISQNYKIIKEELVPMQIPPIHHCYRLSRDGVLIEQPNEWMDKDWNILWTLKDLSIPHKISKTHIEWLLDDYLTRASQLIRKHILSVFPQQDKDMEKLFHRIVNKRKRLGTRPLRKYEDLMIQRLIVSSSDKDTIWKDILQYEQNKKDRMKHIRLNKVYTRFFQQLVFQRKCWMNEQQQPLLYVTSDIWESLLMKKYETNHKYTTLRIFLWGLWFTHKTWTKHAKWRGTVEEMHLFQKPEELDEVTEKTCLGALAHLAFDKPNLIEDWKEKGKDYFMKKKYKQAIDCYTQAIKEWQKEQQDKWTGCLLYSNRAAAQLALKNYAKVIEDCRQSLELGTFEKSYYRGCIAALAIQKWKQAQIWLQQAKENNALEDKRIAELEDKISRQRREEETKQQEIQRQRQKLEAETQVLINALKKRNIRLGLPLFVTQQWTFKRRPQVDAHGQLSWPVLFVYPPYEGQSDLLENCQEDVKLCELLSMLFDKRPPWDYRGLYHQEHLQVFYYTHWTPCLEEWNSAVEYLYGNGHMEASPVADNEMGTKIVVSQELSLSQILSRKDYVVPLYPVFFVWPQ</sequence>
<name>A0A9C7UTU3_9RHOD</name>
<dbReference type="Pfam" id="PF00773">
    <property type="entry name" value="RNB"/>
    <property type="match status" value="1"/>
</dbReference>
<dbReference type="GO" id="GO:0005829">
    <property type="term" value="C:cytosol"/>
    <property type="evidence" value="ECO:0007669"/>
    <property type="project" value="TreeGrafter"/>
</dbReference>
<evidence type="ECO:0000256" key="1">
    <source>
        <dbReference type="ARBA" id="ARBA00022737"/>
    </source>
</evidence>
<dbReference type="GO" id="GO:0005634">
    <property type="term" value="C:nucleus"/>
    <property type="evidence" value="ECO:0007669"/>
    <property type="project" value="TreeGrafter"/>
</dbReference>
<dbReference type="GO" id="GO:0051879">
    <property type="term" value="F:Hsp90 protein binding"/>
    <property type="evidence" value="ECO:0007669"/>
    <property type="project" value="InterPro"/>
</dbReference>
<dbReference type="Pfam" id="PF18972">
    <property type="entry name" value="Wheel"/>
    <property type="match status" value="1"/>
</dbReference>
<keyword evidence="2" id="KW-0802">TPR repeat</keyword>
<dbReference type="Proteomes" id="UP001061958">
    <property type="component" value="Unassembled WGS sequence"/>
</dbReference>
<evidence type="ECO:0000256" key="2">
    <source>
        <dbReference type="ARBA" id="ARBA00022803"/>
    </source>
</evidence>
<dbReference type="GO" id="GO:0004540">
    <property type="term" value="F:RNA nuclease activity"/>
    <property type="evidence" value="ECO:0007669"/>
    <property type="project" value="InterPro"/>
</dbReference>
<dbReference type="GO" id="GO:0006457">
    <property type="term" value="P:protein folding"/>
    <property type="evidence" value="ECO:0007669"/>
    <property type="project" value="TreeGrafter"/>
</dbReference>
<dbReference type="CDD" id="cd21377">
    <property type="entry name" value="CTWD_Cns1-like"/>
    <property type="match status" value="1"/>
</dbReference>
<keyword evidence="4" id="KW-0175">Coiled coil</keyword>
<dbReference type="SUPFAM" id="SSF50249">
    <property type="entry name" value="Nucleic acid-binding proteins"/>
    <property type="match status" value="1"/>
</dbReference>
<protein>
    <recommendedName>
        <fullName evidence="5">RNB domain-containing protein</fullName>
    </recommendedName>
</protein>
<dbReference type="PANTHER" id="PTHR46035">
    <property type="entry name" value="TETRATRICOPEPTIDE REPEAT PROTEIN 4"/>
    <property type="match status" value="1"/>
</dbReference>
<accession>A0A9C7UTU3</accession>
<gene>
    <name evidence="6" type="ORF">GpartN1_g6696.t1</name>
</gene>
<reference evidence="6" key="1">
    <citation type="journal article" date="2022" name="Proc. Natl. Acad. Sci. U.S.A.">
        <title>Life cycle and functional genomics of the unicellular red alga Galdieria for elucidating algal and plant evolution and industrial use.</title>
        <authorList>
            <person name="Hirooka S."/>
            <person name="Itabashi T."/>
            <person name="Ichinose T.M."/>
            <person name="Onuma R."/>
            <person name="Fujiwara T."/>
            <person name="Yamashita S."/>
            <person name="Jong L.W."/>
            <person name="Tomita R."/>
            <person name="Iwane A.H."/>
            <person name="Miyagishima S.Y."/>
        </authorList>
    </citation>
    <scope>NUCLEOTIDE SEQUENCE</scope>
    <source>
        <strain evidence="6">NBRC 102759</strain>
    </source>
</reference>
<dbReference type="GO" id="GO:0030544">
    <property type="term" value="F:Hsp70 protein binding"/>
    <property type="evidence" value="ECO:0007669"/>
    <property type="project" value="TreeGrafter"/>
</dbReference>
<keyword evidence="1" id="KW-0677">Repeat</keyword>
<comment type="caution">
    <text evidence="6">The sequence shown here is derived from an EMBL/GenBank/DDBJ whole genome shotgun (WGS) entry which is preliminary data.</text>
</comment>
<reference evidence="6" key="2">
    <citation type="submission" date="2022-01" db="EMBL/GenBank/DDBJ databases">
        <authorList>
            <person name="Hirooka S."/>
            <person name="Miyagishima S.Y."/>
        </authorList>
    </citation>
    <scope>NUCLEOTIDE SEQUENCE</scope>
    <source>
        <strain evidence="6">NBRC 102759</strain>
    </source>
</reference>
<feature type="domain" description="RNB" evidence="5">
    <location>
        <begin position="383"/>
        <end position="610"/>
    </location>
</feature>
<evidence type="ECO:0000313" key="6">
    <source>
        <dbReference type="EMBL" id="GJQ14905.1"/>
    </source>
</evidence>
<dbReference type="GO" id="GO:0003723">
    <property type="term" value="F:RNA binding"/>
    <property type="evidence" value="ECO:0007669"/>
    <property type="project" value="InterPro"/>
</dbReference>
<dbReference type="SUPFAM" id="SSF48452">
    <property type="entry name" value="TPR-like"/>
    <property type="match status" value="1"/>
</dbReference>
<dbReference type="InterPro" id="IPR044059">
    <property type="entry name" value="Csn1/TTC4_wheel"/>
</dbReference>
<keyword evidence="7" id="KW-1185">Reference proteome</keyword>
<evidence type="ECO:0000313" key="7">
    <source>
        <dbReference type="Proteomes" id="UP001061958"/>
    </source>
</evidence>
<dbReference type="EMBL" id="BQMJ01000061">
    <property type="protein sequence ID" value="GJQ14905.1"/>
    <property type="molecule type" value="Genomic_DNA"/>
</dbReference>
<dbReference type="InterPro" id="IPR011990">
    <property type="entry name" value="TPR-like_helical_dom_sf"/>
</dbReference>
<dbReference type="InterPro" id="IPR001900">
    <property type="entry name" value="RNase_II/R"/>
</dbReference>
<dbReference type="InterPro" id="IPR019734">
    <property type="entry name" value="TPR_rpt"/>
</dbReference>
<dbReference type="SMART" id="SM00955">
    <property type="entry name" value="RNB"/>
    <property type="match status" value="1"/>
</dbReference>
<dbReference type="SMART" id="SM00028">
    <property type="entry name" value="TPR"/>
    <property type="match status" value="2"/>
</dbReference>